<dbReference type="GO" id="GO:0032790">
    <property type="term" value="P:ribosome disassembly"/>
    <property type="evidence" value="ECO:0007669"/>
    <property type="project" value="TreeGrafter"/>
</dbReference>
<sequence length="169" mass="19948">MFKKLLVNNRIRAREVRLIDEAGKQMGIISLEEALRIARERNLDLIQVTEKVEPPVCKLGDYGKYLYREEKKEKATYKHKGGELKGIRLTFNISQHDLETRVRQTEKFLKRGDRVRIELPLKGREKALQDFAKEKIEKFLEILKGIVPMKIERELKREPRGFSMIISKQ</sequence>
<dbReference type="InterPro" id="IPR001288">
    <property type="entry name" value="Translation_initiation_fac_3"/>
</dbReference>
<name>A0A2G9YXW5_9BACT</name>
<evidence type="ECO:0000259" key="6">
    <source>
        <dbReference type="Pfam" id="PF05198"/>
    </source>
</evidence>
<dbReference type="Gene3D" id="3.30.110.10">
    <property type="entry name" value="Translation initiation factor 3 (IF-3), C-terminal domain"/>
    <property type="match status" value="1"/>
</dbReference>
<dbReference type="InterPro" id="IPR036787">
    <property type="entry name" value="T_IF-3_N_sf"/>
</dbReference>
<evidence type="ECO:0000313" key="8">
    <source>
        <dbReference type="Proteomes" id="UP000229952"/>
    </source>
</evidence>
<dbReference type="GO" id="GO:0043022">
    <property type="term" value="F:ribosome binding"/>
    <property type="evidence" value="ECO:0007669"/>
    <property type="project" value="TreeGrafter"/>
</dbReference>
<keyword evidence="2 7" id="KW-0396">Initiation factor</keyword>
<dbReference type="NCBIfam" id="TIGR00168">
    <property type="entry name" value="infC"/>
    <property type="match status" value="1"/>
</dbReference>
<feature type="domain" description="Translation initiation factor 3 C-terminal" evidence="5">
    <location>
        <begin position="83"/>
        <end position="168"/>
    </location>
</feature>
<dbReference type="InterPro" id="IPR036788">
    <property type="entry name" value="T_IF-3_C_sf"/>
</dbReference>
<dbReference type="SUPFAM" id="SSF54364">
    <property type="entry name" value="Translation initiation factor IF3, N-terminal domain"/>
    <property type="match status" value="1"/>
</dbReference>
<accession>A0A2G9YXW5</accession>
<dbReference type="EMBL" id="PCRQ01000081">
    <property type="protein sequence ID" value="PIP24062.1"/>
    <property type="molecule type" value="Genomic_DNA"/>
</dbReference>
<dbReference type="PANTHER" id="PTHR10938">
    <property type="entry name" value="TRANSLATION INITIATION FACTOR IF-3"/>
    <property type="match status" value="1"/>
</dbReference>
<protein>
    <recommendedName>
        <fullName evidence="4">Translation initiation factor IF-3</fullName>
    </recommendedName>
</protein>
<organism evidence="7 8">
    <name type="scientific">Candidatus Nealsonbacteria bacterium CG23_combo_of_CG06-09_8_20_14_all_37_18</name>
    <dbReference type="NCBI Taxonomy" id="1974720"/>
    <lineage>
        <taxon>Bacteria</taxon>
        <taxon>Candidatus Nealsoniibacteriota</taxon>
    </lineage>
</organism>
<dbReference type="GO" id="GO:0003743">
    <property type="term" value="F:translation initiation factor activity"/>
    <property type="evidence" value="ECO:0007669"/>
    <property type="project" value="UniProtKB-UniRule"/>
</dbReference>
<dbReference type="Proteomes" id="UP000229952">
    <property type="component" value="Unassembled WGS sequence"/>
</dbReference>
<feature type="domain" description="Translation initiation factor 3 N-terminal" evidence="6">
    <location>
        <begin position="7"/>
        <end position="75"/>
    </location>
</feature>
<reference evidence="7 8" key="1">
    <citation type="submission" date="2017-09" db="EMBL/GenBank/DDBJ databases">
        <title>Depth-based differentiation of microbial function through sediment-hosted aquifers and enrichment of novel symbionts in the deep terrestrial subsurface.</title>
        <authorList>
            <person name="Probst A.J."/>
            <person name="Ladd B."/>
            <person name="Jarett J.K."/>
            <person name="Geller-Mcgrath D.E."/>
            <person name="Sieber C.M."/>
            <person name="Emerson J.B."/>
            <person name="Anantharaman K."/>
            <person name="Thomas B.C."/>
            <person name="Malmstrom R."/>
            <person name="Stieglmeier M."/>
            <person name="Klingl A."/>
            <person name="Woyke T."/>
            <person name="Ryan C.M."/>
            <person name="Banfield J.F."/>
        </authorList>
    </citation>
    <scope>NUCLEOTIDE SEQUENCE [LARGE SCALE GENOMIC DNA]</scope>
    <source>
        <strain evidence="7">CG23_combo_of_CG06-09_8_20_14_all_37_18</strain>
    </source>
</reference>
<dbReference type="Pfam" id="PF00707">
    <property type="entry name" value="IF3_C"/>
    <property type="match status" value="1"/>
</dbReference>
<proteinExistence type="inferred from homology"/>
<evidence type="ECO:0000256" key="3">
    <source>
        <dbReference type="ARBA" id="ARBA00022917"/>
    </source>
</evidence>
<dbReference type="Pfam" id="PF05198">
    <property type="entry name" value="IF3_N"/>
    <property type="match status" value="1"/>
</dbReference>
<evidence type="ECO:0000259" key="5">
    <source>
        <dbReference type="Pfam" id="PF00707"/>
    </source>
</evidence>
<dbReference type="PANTHER" id="PTHR10938:SF0">
    <property type="entry name" value="TRANSLATION INITIATION FACTOR IF-3, MITOCHONDRIAL"/>
    <property type="match status" value="1"/>
</dbReference>
<dbReference type="InterPro" id="IPR019815">
    <property type="entry name" value="Translation_initiation_fac_3_C"/>
</dbReference>
<comment type="similarity">
    <text evidence="1">Belongs to the IF-3 family.</text>
</comment>
<dbReference type="InterPro" id="IPR019814">
    <property type="entry name" value="Translation_initiation_fac_3_N"/>
</dbReference>
<evidence type="ECO:0000256" key="1">
    <source>
        <dbReference type="ARBA" id="ARBA00005439"/>
    </source>
</evidence>
<comment type="caution">
    <text evidence="7">The sequence shown here is derived from an EMBL/GenBank/DDBJ whole genome shotgun (WGS) entry which is preliminary data.</text>
</comment>
<evidence type="ECO:0000256" key="4">
    <source>
        <dbReference type="NCBIfam" id="TIGR00168"/>
    </source>
</evidence>
<keyword evidence="3" id="KW-0648">Protein biosynthesis</keyword>
<dbReference type="GO" id="GO:0005737">
    <property type="term" value="C:cytoplasm"/>
    <property type="evidence" value="ECO:0007669"/>
    <property type="project" value="UniProtKB-ARBA"/>
</dbReference>
<dbReference type="SUPFAM" id="SSF55200">
    <property type="entry name" value="Translation initiation factor IF3, C-terminal domain"/>
    <property type="match status" value="1"/>
</dbReference>
<evidence type="ECO:0000256" key="2">
    <source>
        <dbReference type="ARBA" id="ARBA00022540"/>
    </source>
</evidence>
<evidence type="ECO:0000313" key="7">
    <source>
        <dbReference type="EMBL" id="PIP24062.1"/>
    </source>
</evidence>
<dbReference type="Gene3D" id="3.10.20.80">
    <property type="entry name" value="Translation initiation factor 3 (IF-3), N-terminal domain"/>
    <property type="match status" value="1"/>
</dbReference>
<dbReference type="AlphaFoldDB" id="A0A2G9YXW5"/>
<gene>
    <name evidence="7" type="ORF">COX35_02835</name>
</gene>